<keyword evidence="9" id="KW-1185">Reference proteome</keyword>
<keyword evidence="1 6" id="KW-0285">Flavoprotein</keyword>
<keyword evidence="2 6" id="KW-0288">FMN</keyword>
<dbReference type="Pfam" id="PF02525">
    <property type="entry name" value="Flavodoxin_2"/>
    <property type="match status" value="1"/>
</dbReference>
<evidence type="ECO:0000259" key="7">
    <source>
        <dbReference type="Pfam" id="PF02525"/>
    </source>
</evidence>
<evidence type="ECO:0000256" key="3">
    <source>
        <dbReference type="ARBA" id="ARBA00023002"/>
    </source>
</evidence>
<organism evidence="8 9">
    <name type="scientific">Roseovarius aquimarinus</name>
    <dbReference type="NCBI Taxonomy" id="1229156"/>
    <lineage>
        <taxon>Bacteria</taxon>
        <taxon>Pseudomonadati</taxon>
        <taxon>Pseudomonadota</taxon>
        <taxon>Alphaproteobacteria</taxon>
        <taxon>Rhodobacterales</taxon>
        <taxon>Roseobacteraceae</taxon>
        <taxon>Roseovarius</taxon>
    </lineage>
</organism>
<comment type="function">
    <text evidence="6">Quinone reductase that provides resistance to thiol-specific stress caused by electrophilic quinones.</text>
</comment>
<comment type="function">
    <text evidence="6">Also exhibits azoreductase activity. Catalyzes the reductive cleavage of the azo bond in aromatic azo compounds to the corresponding amines.</text>
</comment>
<dbReference type="SUPFAM" id="SSF52218">
    <property type="entry name" value="Flavoproteins"/>
    <property type="match status" value="1"/>
</dbReference>
<comment type="caution">
    <text evidence="6">Lacks conserved residue(s) required for the propagation of feature annotation.</text>
</comment>
<reference evidence="8 9" key="1">
    <citation type="submission" date="2024-10" db="EMBL/GenBank/DDBJ databases">
        <authorList>
            <person name="Yang X.-N."/>
        </authorList>
    </citation>
    <scope>NUCLEOTIDE SEQUENCE [LARGE SCALE GENOMIC DNA]</scope>
    <source>
        <strain evidence="8 9">CAU 1059</strain>
    </source>
</reference>
<comment type="catalytic activity">
    <reaction evidence="6">
        <text>2 a quinone + NADH + H(+) = 2 a 1,4-benzosemiquinone + NAD(+)</text>
        <dbReference type="Rhea" id="RHEA:65952"/>
        <dbReference type="ChEBI" id="CHEBI:15378"/>
        <dbReference type="ChEBI" id="CHEBI:57540"/>
        <dbReference type="ChEBI" id="CHEBI:57945"/>
        <dbReference type="ChEBI" id="CHEBI:132124"/>
        <dbReference type="ChEBI" id="CHEBI:134225"/>
    </reaction>
</comment>
<protein>
    <recommendedName>
        <fullName evidence="6">FMN dependent NADH:quinone oxidoreductase</fullName>
        <ecNumber evidence="6">1.6.5.-</ecNumber>
    </recommendedName>
    <alternativeName>
        <fullName evidence="6">Azo-dye reductase</fullName>
    </alternativeName>
    <alternativeName>
        <fullName evidence="6">FMN-dependent NADH-azo compound oxidoreductase</fullName>
    </alternativeName>
    <alternativeName>
        <fullName evidence="6">FMN-dependent NADH-azoreductase</fullName>
        <ecNumber evidence="6">1.7.1.17</ecNumber>
    </alternativeName>
</protein>
<dbReference type="RefSeq" id="WP_377172288.1">
    <property type="nucleotide sequence ID" value="NZ_JBHTJC010000003.1"/>
</dbReference>
<dbReference type="HAMAP" id="MF_01216">
    <property type="entry name" value="Azoreductase_type1"/>
    <property type="match status" value="1"/>
</dbReference>
<dbReference type="InterPro" id="IPR003680">
    <property type="entry name" value="Flavodoxin_fold"/>
</dbReference>
<feature type="binding site" evidence="6">
    <location>
        <position position="10"/>
    </location>
    <ligand>
        <name>FMN</name>
        <dbReference type="ChEBI" id="CHEBI:58210"/>
    </ligand>
</feature>
<gene>
    <name evidence="6" type="primary">azoR</name>
    <name evidence="8" type="ORF">ACGRVM_12900</name>
</gene>
<evidence type="ECO:0000256" key="2">
    <source>
        <dbReference type="ARBA" id="ARBA00022643"/>
    </source>
</evidence>
<evidence type="ECO:0000313" key="9">
    <source>
        <dbReference type="Proteomes" id="UP001607157"/>
    </source>
</evidence>
<dbReference type="PANTHER" id="PTHR43741:SF4">
    <property type="entry name" value="FMN-DEPENDENT NADH:QUINONE OXIDOREDUCTASE"/>
    <property type="match status" value="1"/>
</dbReference>
<keyword evidence="4 6" id="KW-0520">NAD</keyword>
<comment type="cofactor">
    <cofactor evidence="6">
        <name>FMN</name>
        <dbReference type="ChEBI" id="CHEBI:58210"/>
    </cofactor>
    <text evidence="6">Binds 1 FMN per subunit.</text>
</comment>
<evidence type="ECO:0000256" key="5">
    <source>
        <dbReference type="ARBA" id="ARBA00048542"/>
    </source>
</evidence>
<dbReference type="EC" id="1.6.5.-" evidence="6"/>
<accession>A0ABW7I9D4</accession>
<evidence type="ECO:0000256" key="6">
    <source>
        <dbReference type="HAMAP-Rule" id="MF_01216"/>
    </source>
</evidence>
<dbReference type="InterPro" id="IPR023048">
    <property type="entry name" value="NADH:quinone_OxRdtase_FMN_depd"/>
</dbReference>
<comment type="catalytic activity">
    <reaction evidence="5">
        <text>N,N-dimethyl-1,4-phenylenediamine + anthranilate + 2 NAD(+) = 2-(4-dimethylaminophenyl)diazenylbenzoate + 2 NADH + 2 H(+)</text>
        <dbReference type="Rhea" id="RHEA:55872"/>
        <dbReference type="ChEBI" id="CHEBI:15378"/>
        <dbReference type="ChEBI" id="CHEBI:15783"/>
        <dbReference type="ChEBI" id="CHEBI:16567"/>
        <dbReference type="ChEBI" id="CHEBI:57540"/>
        <dbReference type="ChEBI" id="CHEBI:57945"/>
        <dbReference type="ChEBI" id="CHEBI:71579"/>
        <dbReference type="EC" id="1.7.1.17"/>
    </reaction>
    <physiologicalReaction direction="right-to-left" evidence="5">
        <dbReference type="Rhea" id="RHEA:55874"/>
    </physiologicalReaction>
</comment>
<evidence type="ECO:0000313" key="8">
    <source>
        <dbReference type="EMBL" id="MFH0254797.1"/>
    </source>
</evidence>
<dbReference type="InterPro" id="IPR050104">
    <property type="entry name" value="FMN-dep_NADH:Q_OxRdtase_AzoR1"/>
</dbReference>
<evidence type="ECO:0000256" key="1">
    <source>
        <dbReference type="ARBA" id="ARBA00022630"/>
    </source>
</evidence>
<comment type="similarity">
    <text evidence="6">Belongs to the azoreductase type 1 family.</text>
</comment>
<dbReference type="PANTHER" id="PTHR43741">
    <property type="entry name" value="FMN-DEPENDENT NADH-AZOREDUCTASE 1"/>
    <property type="match status" value="1"/>
</dbReference>
<dbReference type="Gene3D" id="3.40.50.360">
    <property type="match status" value="1"/>
</dbReference>
<dbReference type="Proteomes" id="UP001607157">
    <property type="component" value="Unassembled WGS sequence"/>
</dbReference>
<sequence>MTTILQIDSSARRDGSTTRALTDRISARLGGAVTRRDLAAPLPQIDEAWVGANFTPEADRSEAQKAALALSDTLIAEIEAADVLVIGVPIYNFGVPAALKLWIDQVARAGRTFRYTEAGPVGLLTGKRAVLAVASGGTALGSEIDFATGYMRHVLGFIGITDVEVVEAGRQMVDADAAQAKADAGIEALGRAAA</sequence>
<dbReference type="EC" id="1.7.1.17" evidence="6"/>
<feature type="domain" description="Flavodoxin-like fold" evidence="7">
    <location>
        <begin position="3"/>
        <end position="184"/>
    </location>
</feature>
<name>A0ABW7I9D4_9RHOB</name>
<evidence type="ECO:0000256" key="4">
    <source>
        <dbReference type="ARBA" id="ARBA00023027"/>
    </source>
</evidence>
<comment type="subunit">
    <text evidence="6">Homodimer.</text>
</comment>
<dbReference type="InterPro" id="IPR029039">
    <property type="entry name" value="Flavoprotein-like_sf"/>
</dbReference>
<proteinExistence type="inferred from homology"/>
<comment type="caution">
    <text evidence="8">The sequence shown here is derived from an EMBL/GenBank/DDBJ whole genome shotgun (WGS) entry which is preliminary data.</text>
</comment>
<keyword evidence="3 6" id="KW-0560">Oxidoreductase</keyword>
<dbReference type="EMBL" id="JBIHMM010000003">
    <property type="protein sequence ID" value="MFH0254797.1"/>
    <property type="molecule type" value="Genomic_DNA"/>
</dbReference>